<dbReference type="InterPro" id="IPR004088">
    <property type="entry name" value="KH_dom_type_1"/>
</dbReference>
<dbReference type="PANTHER" id="PTHR45719">
    <property type="entry name" value="GLYCOSYLTRANSFERASE"/>
    <property type="match status" value="1"/>
</dbReference>
<dbReference type="SUPFAM" id="SSF54791">
    <property type="entry name" value="Eukaryotic type KH-domain (KH-domain type I)"/>
    <property type="match status" value="4"/>
</dbReference>
<accession>A0A4P1RDQ5</accession>
<dbReference type="SMART" id="SM00322">
    <property type="entry name" value="KH"/>
    <property type="match status" value="4"/>
</dbReference>
<name>A0A4P1RDQ5_LUPAN</name>
<gene>
    <name evidence="9" type="ORF">TanjilG_05857</name>
</gene>
<feature type="region of interest" description="Disordered" evidence="7">
    <location>
        <begin position="413"/>
        <end position="444"/>
    </location>
</feature>
<evidence type="ECO:0000259" key="8">
    <source>
        <dbReference type="SMART" id="SM00322"/>
    </source>
</evidence>
<protein>
    <recommendedName>
        <fullName evidence="8">K Homology domain-containing protein</fullName>
    </recommendedName>
</protein>
<dbReference type="GO" id="GO:0003723">
    <property type="term" value="F:RNA binding"/>
    <property type="evidence" value="ECO:0007669"/>
    <property type="project" value="UniProtKB-UniRule"/>
</dbReference>
<dbReference type="GO" id="GO:0016020">
    <property type="term" value="C:membrane"/>
    <property type="evidence" value="ECO:0007669"/>
    <property type="project" value="UniProtKB-SubCell"/>
</dbReference>
<evidence type="ECO:0000313" key="9">
    <source>
        <dbReference type="EMBL" id="OIW08882.1"/>
    </source>
</evidence>
<organism evidence="9 10">
    <name type="scientific">Lupinus angustifolius</name>
    <name type="common">Narrow-leaved blue lupine</name>
    <dbReference type="NCBI Taxonomy" id="3871"/>
    <lineage>
        <taxon>Eukaryota</taxon>
        <taxon>Viridiplantae</taxon>
        <taxon>Streptophyta</taxon>
        <taxon>Embryophyta</taxon>
        <taxon>Tracheophyta</taxon>
        <taxon>Spermatophyta</taxon>
        <taxon>Magnoliopsida</taxon>
        <taxon>eudicotyledons</taxon>
        <taxon>Gunneridae</taxon>
        <taxon>Pentapetalae</taxon>
        <taxon>rosids</taxon>
        <taxon>fabids</taxon>
        <taxon>Fabales</taxon>
        <taxon>Fabaceae</taxon>
        <taxon>Papilionoideae</taxon>
        <taxon>50 kb inversion clade</taxon>
        <taxon>genistoids sensu lato</taxon>
        <taxon>core genistoids</taxon>
        <taxon>Genisteae</taxon>
        <taxon>Lupinus</taxon>
    </lineage>
</organism>
<dbReference type="GO" id="GO:0015020">
    <property type="term" value="F:glucuronosyltransferase activity"/>
    <property type="evidence" value="ECO:0007669"/>
    <property type="project" value="InterPro"/>
</dbReference>
<dbReference type="PROSITE" id="PS50084">
    <property type="entry name" value="KH_TYPE_1"/>
    <property type="match status" value="4"/>
</dbReference>
<dbReference type="Pfam" id="PF02485">
    <property type="entry name" value="Branch"/>
    <property type="match status" value="1"/>
</dbReference>
<evidence type="ECO:0000256" key="3">
    <source>
        <dbReference type="ARBA" id="ARBA00022679"/>
    </source>
</evidence>
<keyword evidence="6" id="KW-0694">RNA-binding</keyword>
<dbReference type="InterPro" id="IPR036612">
    <property type="entry name" value="KH_dom_type_1_sf"/>
</dbReference>
<dbReference type="Pfam" id="PF00013">
    <property type="entry name" value="KH_1"/>
    <property type="match status" value="4"/>
</dbReference>
<keyword evidence="2" id="KW-0328">Glycosyltransferase</keyword>
<sequence length="1010" mass="111550">MRTSKFACRVLDYPLCLVLIFVVCLLLFGIVSRLNIPNVSYTTVTKFHHYDHNHVVISKGEGYPPVLAYWIIGTRGESNKMLRLLKAIYHPRNQYLLQLDDASSESERMELAISVHSFKVFEAFENVNVIGKSYAINRIGSSALSATLHAAALLLKLKQDWDWFITLTASDYPLMTQDDLLHAFTFLPTHLNFIHYTNKTVQKVQRNIDQIVVDQSLHDERSSPLFFAVEPRDKPDAFKIFGGSPWMILTRDFMDYCVNGWDNLPRKLLMFFTNVAYPLEYYFHTVLCNSLEFLNTTVDNNLMYNLWDTDPSETQLIDLSYYDTMLENGAAFAHPFGENDIVLDKIDDLILNRTSNGLVQGKWCSNTEAEDELCIMSSNIDDVKPGLHGIKLKTMLDEIVKNKPLSLVSYTFMSNSSHRPPESTVTDDDKRRRDAPPPPSDTPVFRIVCPASKTSDLLSSSSLTVTGTRIAIDEFTLPPSPDQRIILITSSEDRDIISDASSFSSSSTNAQIGYVLGRGGKIIDKIRHDSGAHVRVLPKDQSSNSHLEFIQITGNFAAVKKALLSVSTCLQESATARVVDHPPNSAAFRPGPGVPHGNGLPSQHEPYPQRGYAPGPYALDHHPRGYSFPGPEPGHRMFVEEEVVFKLLCQQDKVGSLIGKGGSIVRALQNETGASIQIVDAGPDSEERVTPEQNPSPSQEAVIRVHHRLSEIGFEPSSAAVARLLVRSPQVGCLLGKGGHVISEMRKVTGANIRIFSKEQIKYIPQNEEVVQVMGNLQSVQDALFHITSRIRETVFPMMALPPNFSGPPPPPFPEMPPPPLFRPGNHLMSSGHPPPPPPHYVGPPHGIDHSGVPSLPVDHHHQRAFSHGVGHGPPPPNMDRVPYPRGYEDSNSPRSWNPQAHNRMNPGGTADTLSVASRNETPGKNGNLLQNPNSSTVEITIPHMYLTHVCGENSSNLVQIQQISGASVMVHDPKPGATEGLVIVSGAPGQTHFAQCLIHAFILCGQTAA</sequence>
<dbReference type="Gramene" id="OIW08882">
    <property type="protein sequence ID" value="OIW08882"/>
    <property type="gene ID" value="TanjilG_05857"/>
</dbReference>
<comment type="subcellular location">
    <subcellularLocation>
        <location evidence="1">Membrane</location>
        <topology evidence="1">Single-pass type II membrane protein</topology>
    </subcellularLocation>
</comment>
<dbReference type="Proteomes" id="UP000188354">
    <property type="component" value="Chromosome LG06"/>
</dbReference>
<feature type="region of interest" description="Disordered" evidence="7">
    <location>
        <begin position="865"/>
        <end position="934"/>
    </location>
</feature>
<feature type="domain" description="K Homology" evidence="8">
    <location>
        <begin position="934"/>
        <end position="1004"/>
    </location>
</feature>
<evidence type="ECO:0000313" key="10">
    <source>
        <dbReference type="Proteomes" id="UP000188354"/>
    </source>
</evidence>
<dbReference type="Gene3D" id="3.30.1370.10">
    <property type="entry name" value="K Homology domain, type 1"/>
    <property type="match status" value="2"/>
</dbReference>
<evidence type="ECO:0000256" key="4">
    <source>
        <dbReference type="ARBA" id="ARBA00023136"/>
    </source>
</evidence>
<dbReference type="STRING" id="3871.A0A4P1RDQ5"/>
<dbReference type="Gene3D" id="3.30.310.210">
    <property type="match status" value="1"/>
</dbReference>
<dbReference type="InterPro" id="IPR044610">
    <property type="entry name" value="GLCAT14A/B/C"/>
</dbReference>
<dbReference type="PANTHER" id="PTHR45719:SF11">
    <property type="entry name" value="OS01G0121800 PROTEIN"/>
    <property type="match status" value="1"/>
</dbReference>
<dbReference type="InterPro" id="IPR004087">
    <property type="entry name" value="KH_dom"/>
</dbReference>
<evidence type="ECO:0000256" key="1">
    <source>
        <dbReference type="ARBA" id="ARBA00004606"/>
    </source>
</evidence>
<proteinExistence type="predicted"/>
<feature type="domain" description="K Homology" evidence="8">
    <location>
        <begin position="480"/>
        <end position="571"/>
    </location>
</feature>
<keyword evidence="10" id="KW-1185">Reference proteome</keyword>
<dbReference type="AlphaFoldDB" id="A0A4P1RDQ5"/>
<evidence type="ECO:0000256" key="5">
    <source>
        <dbReference type="ARBA" id="ARBA00023180"/>
    </source>
</evidence>
<keyword evidence="5" id="KW-0325">Glycoprotein</keyword>
<dbReference type="InterPro" id="IPR003406">
    <property type="entry name" value="Glyco_trans_14"/>
</dbReference>
<feature type="domain" description="K Homology" evidence="8">
    <location>
        <begin position="718"/>
        <end position="792"/>
    </location>
</feature>
<dbReference type="CDD" id="cd22460">
    <property type="entry name" value="KH-I_PEPPER_rpt2_like"/>
    <property type="match status" value="1"/>
</dbReference>
<keyword evidence="4" id="KW-0472">Membrane</keyword>
<dbReference type="EMBL" id="CM007366">
    <property type="protein sequence ID" value="OIW08882.1"/>
    <property type="molecule type" value="Genomic_DNA"/>
</dbReference>
<keyword evidence="3" id="KW-0808">Transferase</keyword>
<evidence type="ECO:0000256" key="2">
    <source>
        <dbReference type="ARBA" id="ARBA00022676"/>
    </source>
</evidence>
<feature type="compositionally biased region" description="Polar residues" evidence="7">
    <location>
        <begin position="912"/>
        <end position="934"/>
    </location>
</feature>
<feature type="domain" description="K Homology" evidence="8">
    <location>
        <begin position="641"/>
        <end position="710"/>
    </location>
</feature>
<dbReference type="CDD" id="cd22459">
    <property type="entry name" value="KH-I_PEPPER_rpt1_like"/>
    <property type="match status" value="1"/>
</dbReference>
<reference evidence="9 10" key="1">
    <citation type="journal article" date="2017" name="Plant Biotechnol. J.">
        <title>A comprehensive draft genome sequence for lupin (Lupinus angustifolius), an emerging health food: insights into plant-microbe interactions and legume evolution.</title>
        <authorList>
            <person name="Hane J.K."/>
            <person name="Ming Y."/>
            <person name="Kamphuis L.G."/>
            <person name="Nelson M.N."/>
            <person name="Garg G."/>
            <person name="Atkins C.A."/>
            <person name="Bayer P.E."/>
            <person name="Bravo A."/>
            <person name="Bringans S."/>
            <person name="Cannon S."/>
            <person name="Edwards D."/>
            <person name="Foley R."/>
            <person name="Gao L.L."/>
            <person name="Harrison M.J."/>
            <person name="Huang W."/>
            <person name="Hurgobin B."/>
            <person name="Li S."/>
            <person name="Liu C.W."/>
            <person name="McGrath A."/>
            <person name="Morahan G."/>
            <person name="Murray J."/>
            <person name="Weller J."/>
            <person name="Jian J."/>
            <person name="Singh K.B."/>
        </authorList>
    </citation>
    <scope>NUCLEOTIDE SEQUENCE [LARGE SCALE GENOMIC DNA]</scope>
    <source>
        <strain evidence="10">cv. Tanjil</strain>
        <tissue evidence="9">Whole plant</tissue>
    </source>
</reference>
<evidence type="ECO:0000256" key="7">
    <source>
        <dbReference type="SAM" id="MobiDB-lite"/>
    </source>
</evidence>
<evidence type="ECO:0000256" key="6">
    <source>
        <dbReference type="PROSITE-ProRule" id="PRU00117"/>
    </source>
</evidence>
<feature type="compositionally biased region" description="Polar residues" evidence="7">
    <location>
        <begin position="890"/>
        <end position="903"/>
    </location>
</feature>